<dbReference type="PANTHER" id="PTHR43854:SF1">
    <property type="entry name" value="INDOLEPYRUVATE OXIDOREDUCTASE SUBUNIT IORB"/>
    <property type="match status" value="1"/>
</dbReference>
<dbReference type="InterPro" id="IPR019752">
    <property type="entry name" value="Pyrv/ketoisovalerate_OxRed_cat"/>
</dbReference>
<organism evidence="3 4">
    <name type="scientific">Brotocaccenecus cirricatena</name>
    <dbReference type="NCBI Taxonomy" id="3064195"/>
    <lineage>
        <taxon>Bacteria</taxon>
        <taxon>Bacillati</taxon>
        <taxon>Bacillota</taxon>
        <taxon>Clostridia</taxon>
        <taxon>Eubacteriales</taxon>
        <taxon>Oscillospiraceae</taxon>
        <taxon>Brotocaccenecus</taxon>
    </lineage>
</organism>
<evidence type="ECO:0000313" key="4">
    <source>
        <dbReference type="Proteomes" id="UP001199319"/>
    </source>
</evidence>
<keyword evidence="4" id="KW-1185">Reference proteome</keyword>
<protein>
    <submittedName>
        <fullName evidence="3">Indolepyruvate oxidoreductase subunit beta</fullName>
    </submittedName>
</protein>
<proteinExistence type="predicted"/>
<feature type="domain" description="Pyruvate/ketoisovalerate oxidoreductase catalytic" evidence="2">
    <location>
        <begin position="13"/>
        <end position="189"/>
    </location>
</feature>
<name>A0AAE3DF91_9FIRM</name>
<sequence>MSNVKSALLVGVGGQGAILISRIMSNGFMQAGYDVKQSEVHGMAQRGGSVSTQVRWGDKVYGPVFGKGEADIMVALEKMEAVRYAEFLKPDGVAVINDYAIKSTTIASGAETYPQGCIEAMEKVFRTIAVPASEIALDLGNAKCMNVVLFGAMCDSLGCPQIDWEQVVADTVPEKVKELNIRAFRAGREAAQKCR</sequence>
<evidence type="ECO:0000313" key="3">
    <source>
        <dbReference type="EMBL" id="MCC2129351.1"/>
    </source>
</evidence>
<accession>A0AAE3DF91</accession>
<dbReference type="InterPro" id="IPR002869">
    <property type="entry name" value="Pyrv_flavodox_OxRed_cen"/>
</dbReference>
<keyword evidence="1" id="KW-0560">Oxidoreductase</keyword>
<dbReference type="SUPFAM" id="SSF53323">
    <property type="entry name" value="Pyruvate-ferredoxin oxidoreductase, PFOR, domain III"/>
    <property type="match status" value="1"/>
</dbReference>
<comment type="caution">
    <text evidence="3">The sequence shown here is derived from an EMBL/GenBank/DDBJ whole genome shotgun (WGS) entry which is preliminary data.</text>
</comment>
<dbReference type="InterPro" id="IPR052198">
    <property type="entry name" value="IorB_Oxidoreductase"/>
</dbReference>
<evidence type="ECO:0000256" key="1">
    <source>
        <dbReference type="ARBA" id="ARBA00023002"/>
    </source>
</evidence>
<dbReference type="PANTHER" id="PTHR43854">
    <property type="entry name" value="INDOLEPYRUVATE OXIDOREDUCTASE SUBUNIT IORB"/>
    <property type="match status" value="1"/>
</dbReference>
<dbReference type="NCBIfam" id="NF005325">
    <property type="entry name" value="PRK06853.1-5"/>
    <property type="match status" value="1"/>
</dbReference>
<dbReference type="EMBL" id="JAJEPW010000017">
    <property type="protein sequence ID" value="MCC2129351.1"/>
    <property type="molecule type" value="Genomic_DNA"/>
</dbReference>
<dbReference type="Pfam" id="PF01558">
    <property type="entry name" value="POR"/>
    <property type="match status" value="1"/>
</dbReference>
<dbReference type="GO" id="GO:0016903">
    <property type="term" value="F:oxidoreductase activity, acting on the aldehyde or oxo group of donors"/>
    <property type="evidence" value="ECO:0007669"/>
    <property type="project" value="InterPro"/>
</dbReference>
<evidence type="ECO:0000259" key="2">
    <source>
        <dbReference type="Pfam" id="PF01558"/>
    </source>
</evidence>
<reference evidence="3" key="1">
    <citation type="submission" date="2021-10" db="EMBL/GenBank/DDBJ databases">
        <title>Anaerobic single-cell dispensing facilitates the cultivation of human gut bacteria.</title>
        <authorList>
            <person name="Afrizal A."/>
        </authorList>
    </citation>
    <scope>NUCLEOTIDE SEQUENCE</scope>
    <source>
        <strain evidence="3">CLA-AA-H272</strain>
    </source>
</reference>
<dbReference type="Proteomes" id="UP001199319">
    <property type="component" value="Unassembled WGS sequence"/>
</dbReference>
<dbReference type="RefSeq" id="WP_302928625.1">
    <property type="nucleotide sequence ID" value="NZ_JAJEPW010000017.1"/>
</dbReference>
<dbReference type="Gene3D" id="3.40.920.10">
    <property type="entry name" value="Pyruvate-ferredoxin oxidoreductase, PFOR, domain III"/>
    <property type="match status" value="1"/>
</dbReference>
<gene>
    <name evidence="3" type="ORF">LKD37_07460</name>
</gene>
<dbReference type="AlphaFoldDB" id="A0AAE3DF91"/>